<dbReference type="Gene3D" id="3.20.20.100">
    <property type="entry name" value="NADP-dependent oxidoreductase domain"/>
    <property type="match status" value="1"/>
</dbReference>
<evidence type="ECO:0000313" key="3">
    <source>
        <dbReference type="Proteomes" id="UP000570514"/>
    </source>
</evidence>
<dbReference type="InterPro" id="IPR020471">
    <property type="entry name" value="AKR"/>
</dbReference>
<dbReference type="GO" id="GO:0005829">
    <property type="term" value="C:cytosol"/>
    <property type="evidence" value="ECO:0007669"/>
    <property type="project" value="TreeGrafter"/>
</dbReference>
<dbReference type="InterPro" id="IPR050523">
    <property type="entry name" value="AKR_Detox_Biosynth"/>
</dbReference>
<dbReference type="AlphaFoldDB" id="A0A846MUL8"/>
<feature type="domain" description="NADP-dependent oxidoreductase" evidence="1">
    <location>
        <begin position="12"/>
        <end position="281"/>
    </location>
</feature>
<evidence type="ECO:0000259" key="1">
    <source>
        <dbReference type="Pfam" id="PF00248"/>
    </source>
</evidence>
<gene>
    <name evidence="2" type="ORF">FHS83_000516</name>
</gene>
<dbReference type="EMBL" id="JAASRM010000001">
    <property type="protein sequence ID" value="NIK87198.1"/>
    <property type="molecule type" value="Genomic_DNA"/>
</dbReference>
<dbReference type="InterPro" id="IPR036812">
    <property type="entry name" value="NAD(P)_OxRdtase_dom_sf"/>
</dbReference>
<dbReference type="RefSeq" id="WP_167080589.1">
    <property type="nucleotide sequence ID" value="NZ_BAAADC010000001.1"/>
</dbReference>
<dbReference type="PANTHER" id="PTHR43364:SF1">
    <property type="entry name" value="OXIDOREDUCTASE YDHF"/>
    <property type="match status" value="1"/>
</dbReference>
<evidence type="ECO:0000313" key="2">
    <source>
        <dbReference type="EMBL" id="NIK87198.1"/>
    </source>
</evidence>
<sequence length="289" mass="31012">MIALTERGKKRLAYGFWRYHEGQVEEALAMVSAAREAGIDHLDTADVYGGVSGYGGAERLLGTLRKQAPKLFDGAFIATKGGIDVKSPYCSSQAYLQECVDGSLSRLGVARIDLFYIHRPDILTHPAELAATLDGFVAAGKIAAVGASNFTVGQVDALKRYLKAPLVAHQLQLSPGHIEPIFDGTLDQAMRENIAIAAWSPLAGGRLGADGPVELQAVRQVLVRIAAHHGVAPSAIAMAFLLKHPACITPIIGTQKPQRLTEMLAGLTVQLSSREWYDIIEAARGHRMP</sequence>
<dbReference type="InterPro" id="IPR023210">
    <property type="entry name" value="NADP_OxRdtase_dom"/>
</dbReference>
<comment type="caution">
    <text evidence="2">The sequence shown here is derived from an EMBL/GenBank/DDBJ whole genome shotgun (WGS) entry which is preliminary data.</text>
</comment>
<dbReference type="SUPFAM" id="SSF51430">
    <property type="entry name" value="NAD(P)-linked oxidoreductase"/>
    <property type="match status" value="1"/>
</dbReference>
<proteinExistence type="predicted"/>
<dbReference type="GO" id="GO:0016491">
    <property type="term" value="F:oxidoreductase activity"/>
    <property type="evidence" value="ECO:0007669"/>
    <property type="project" value="InterPro"/>
</dbReference>
<dbReference type="Pfam" id="PF00248">
    <property type="entry name" value="Aldo_ket_red"/>
    <property type="match status" value="1"/>
</dbReference>
<organism evidence="2 3">
    <name type="scientific">Rhizomicrobium palustre</name>
    <dbReference type="NCBI Taxonomy" id="189966"/>
    <lineage>
        <taxon>Bacteria</taxon>
        <taxon>Pseudomonadati</taxon>
        <taxon>Pseudomonadota</taxon>
        <taxon>Alphaproteobacteria</taxon>
        <taxon>Micropepsales</taxon>
        <taxon>Micropepsaceae</taxon>
        <taxon>Rhizomicrobium</taxon>
    </lineage>
</organism>
<protein>
    <submittedName>
        <fullName evidence="2">Putative oxidoreductase</fullName>
    </submittedName>
</protein>
<accession>A0A846MUL8</accession>
<dbReference type="PRINTS" id="PR00069">
    <property type="entry name" value="ALDKETRDTASE"/>
</dbReference>
<reference evidence="2 3" key="1">
    <citation type="submission" date="2020-03" db="EMBL/GenBank/DDBJ databases">
        <title>Genomic Encyclopedia of Type Strains, Phase IV (KMG-IV): sequencing the most valuable type-strain genomes for metagenomic binning, comparative biology and taxonomic classification.</title>
        <authorList>
            <person name="Goeker M."/>
        </authorList>
    </citation>
    <scope>NUCLEOTIDE SEQUENCE [LARGE SCALE GENOMIC DNA]</scope>
    <source>
        <strain evidence="2 3">DSM 19867</strain>
    </source>
</reference>
<dbReference type="PANTHER" id="PTHR43364">
    <property type="entry name" value="NADH-SPECIFIC METHYLGLYOXAL REDUCTASE-RELATED"/>
    <property type="match status" value="1"/>
</dbReference>
<keyword evidence="3" id="KW-1185">Reference proteome</keyword>
<dbReference type="Proteomes" id="UP000570514">
    <property type="component" value="Unassembled WGS sequence"/>
</dbReference>
<name>A0A846MUL8_9PROT</name>